<proteinExistence type="predicted"/>
<protein>
    <recommendedName>
        <fullName evidence="2">Bacteriophage T5 Orf172 DNA-binding domain-containing protein</fullName>
    </recommendedName>
</protein>
<evidence type="ECO:0000313" key="3">
    <source>
        <dbReference type="EMBL" id="GAM37678.1"/>
    </source>
</evidence>
<name>A0A6V8HHJ5_TALPI</name>
<dbReference type="Proteomes" id="UP000053095">
    <property type="component" value="Unassembled WGS sequence"/>
</dbReference>
<feature type="domain" description="Bacteriophage T5 Orf172 DNA-binding" evidence="2">
    <location>
        <begin position="221"/>
        <end position="330"/>
    </location>
</feature>
<evidence type="ECO:0000313" key="4">
    <source>
        <dbReference type="Proteomes" id="UP000053095"/>
    </source>
</evidence>
<dbReference type="AlphaFoldDB" id="A0A6V8HHJ5"/>
<feature type="compositionally biased region" description="Low complexity" evidence="1">
    <location>
        <begin position="83"/>
        <end position="101"/>
    </location>
</feature>
<organism evidence="3 4">
    <name type="scientific">Talaromyces pinophilus</name>
    <name type="common">Penicillium pinophilum</name>
    <dbReference type="NCBI Taxonomy" id="128442"/>
    <lineage>
        <taxon>Eukaryota</taxon>
        <taxon>Fungi</taxon>
        <taxon>Dikarya</taxon>
        <taxon>Ascomycota</taxon>
        <taxon>Pezizomycotina</taxon>
        <taxon>Eurotiomycetes</taxon>
        <taxon>Eurotiomycetidae</taxon>
        <taxon>Eurotiales</taxon>
        <taxon>Trichocomaceae</taxon>
        <taxon>Talaromyces</taxon>
        <taxon>Talaromyces sect. Talaromyces</taxon>
    </lineage>
</organism>
<dbReference type="InterPro" id="IPR018306">
    <property type="entry name" value="Phage_T5_Orf172_DNA-bd"/>
</dbReference>
<sequence>MSQSGLLCAKHKNRRPQVHYSDKEAEEEEETPPTERSKNKGRRTRESTPETSTPSRPKTAPSKPASPSATKTPTHPRTPRNKSSSTSTTDTPTSAEPTSASRRSTRKHTPEATPKPASTRKLRSSLPGADSTPPTSTGKSGDGIEELTGRLEELDVGDEDYIDRHLTHAEPLISASVASCGPYDPRIQKYDKYMPDGLHASLYKRILYHLSSPIWKHEERGYVYVAQVIPYTGEAETTEKENEKKILLKIGASKDVIERSRNLPAKCRYHEYRYPEGWWEIGPVALKYKTEKLVHAHMRGFHYDSKCLCDSRHTEFFEVKPEELKVIYDSVKYWASIVNDHKDEIWPGALNKMTPS</sequence>
<gene>
    <name evidence="3" type="ORF">TCE0_024r07793</name>
</gene>
<accession>A0A6V8HHJ5</accession>
<evidence type="ECO:0000256" key="1">
    <source>
        <dbReference type="SAM" id="MobiDB-lite"/>
    </source>
</evidence>
<reference evidence="4" key="1">
    <citation type="journal article" date="2015" name="Genome Announc.">
        <title>Draft genome sequence of Talaromyces cellulolyticus strain Y-94, a source of lignocellulosic biomass-degrading enzymes.</title>
        <authorList>
            <person name="Fujii T."/>
            <person name="Koike H."/>
            <person name="Sawayama S."/>
            <person name="Yano S."/>
            <person name="Inoue H."/>
        </authorList>
    </citation>
    <scope>NUCLEOTIDE SEQUENCE [LARGE SCALE GENOMIC DNA]</scope>
    <source>
        <strain evidence="4">Y-94</strain>
    </source>
</reference>
<feature type="compositionally biased region" description="Low complexity" evidence="1">
    <location>
        <begin position="49"/>
        <end position="73"/>
    </location>
</feature>
<dbReference type="EMBL" id="DF933820">
    <property type="protein sequence ID" value="GAM37678.1"/>
    <property type="molecule type" value="Genomic_DNA"/>
</dbReference>
<evidence type="ECO:0000259" key="2">
    <source>
        <dbReference type="Pfam" id="PF10544"/>
    </source>
</evidence>
<comment type="caution">
    <text evidence="3">The sequence shown here is derived from an EMBL/GenBank/DDBJ whole genome shotgun (WGS) entry which is preliminary data.</text>
</comment>
<feature type="region of interest" description="Disordered" evidence="1">
    <location>
        <begin position="1"/>
        <end position="146"/>
    </location>
</feature>
<feature type="compositionally biased region" description="Basic and acidic residues" evidence="1">
    <location>
        <begin position="33"/>
        <end position="48"/>
    </location>
</feature>
<dbReference type="Pfam" id="PF10544">
    <property type="entry name" value="T5orf172"/>
    <property type="match status" value="1"/>
</dbReference>
<keyword evidence="4" id="KW-1185">Reference proteome</keyword>